<name>A0A8V0YGE5_CHICK</name>
<keyword evidence="3" id="KW-1185">Reference proteome</keyword>
<dbReference type="Ensembl" id="ENSGALT00010026473.1">
    <property type="protein sequence ID" value="ENSGALP00010015071.1"/>
    <property type="gene ID" value="ENSGALG00010011053.1"/>
</dbReference>
<dbReference type="Pfam" id="PF04818">
    <property type="entry name" value="CID"/>
    <property type="match status" value="1"/>
</dbReference>
<reference evidence="2" key="3">
    <citation type="submission" date="2025-09" db="UniProtKB">
        <authorList>
            <consortium name="Ensembl"/>
        </authorList>
    </citation>
    <scope>IDENTIFICATION</scope>
    <source>
        <strain evidence="2">broiler</strain>
    </source>
</reference>
<feature type="domain" description="CID" evidence="1">
    <location>
        <begin position="9"/>
        <end position="52"/>
    </location>
</feature>
<evidence type="ECO:0000313" key="2">
    <source>
        <dbReference type="Ensembl" id="ENSGALP00010015071.1"/>
    </source>
</evidence>
<reference evidence="2" key="2">
    <citation type="submission" date="2025-08" db="UniProtKB">
        <authorList>
            <consortium name="Ensembl"/>
        </authorList>
    </citation>
    <scope>IDENTIFICATION</scope>
    <source>
        <strain evidence="2">broiler</strain>
    </source>
</reference>
<evidence type="ECO:0000313" key="3">
    <source>
        <dbReference type="Proteomes" id="UP000000539"/>
    </source>
</evidence>
<proteinExistence type="predicted"/>
<dbReference type="AlphaFoldDB" id="A0A8V0YGE5"/>
<evidence type="ECO:0000259" key="1">
    <source>
        <dbReference type="Pfam" id="PF04818"/>
    </source>
</evidence>
<protein>
    <recommendedName>
        <fullName evidence="1">CID domain-containing protein</fullName>
    </recommendedName>
</protein>
<dbReference type="InterPro" id="IPR008942">
    <property type="entry name" value="ENTH_VHS"/>
</dbReference>
<reference evidence="2" key="1">
    <citation type="submission" date="2020-11" db="EMBL/GenBank/DDBJ databases">
        <title>Gallus gallus (Chicken) genome, bGalGal1, GRCg7b, maternal haplotype autosomes + Z &amp; W.</title>
        <authorList>
            <person name="Warren W."/>
            <person name="Formenti G."/>
            <person name="Fedrigo O."/>
            <person name="Haase B."/>
            <person name="Mountcastle J."/>
            <person name="Balacco J."/>
            <person name="Tracey A."/>
            <person name="Schneider V."/>
            <person name="Okimoto R."/>
            <person name="Cheng H."/>
            <person name="Hawken R."/>
            <person name="Howe K."/>
            <person name="Jarvis E.D."/>
        </authorList>
    </citation>
    <scope>NUCLEOTIDE SEQUENCE [LARGE SCALE GENOMIC DNA]</scope>
    <source>
        <strain evidence="2">Broiler</strain>
    </source>
</reference>
<sequence length="131" mass="15383">MNEQRSFSEALKRKLSELSNSRQSAQTQSQWLIHHRKHPVLIVSLQEQELRRMLLRPVLVFGPSLIPAVGNHALYVSEPFSCCHSCFFLQERESFCYKQILFFFLLKENIMGYLWESKQTFSSLQKGSEID</sequence>
<accession>A0A8V0YGE5</accession>
<dbReference type="Gene3D" id="1.25.40.90">
    <property type="match status" value="1"/>
</dbReference>
<dbReference type="InterPro" id="IPR006569">
    <property type="entry name" value="CID_dom"/>
</dbReference>
<dbReference type="GeneTree" id="ENSGT01070000257259"/>
<organism evidence="2 3">
    <name type="scientific">Gallus gallus</name>
    <name type="common">Chicken</name>
    <dbReference type="NCBI Taxonomy" id="9031"/>
    <lineage>
        <taxon>Eukaryota</taxon>
        <taxon>Metazoa</taxon>
        <taxon>Chordata</taxon>
        <taxon>Craniata</taxon>
        <taxon>Vertebrata</taxon>
        <taxon>Euteleostomi</taxon>
        <taxon>Archelosauria</taxon>
        <taxon>Archosauria</taxon>
        <taxon>Dinosauria</taxon>
        <taxon>Saurischia</taxon>
        <taxon>Theropoda</taxon>
        <taxon>Coelurosauria</taxon>
        <taxon>Aves</taxon>
        <taxon>Neognathae</taxon>
        <taxon>Galloanserae</taxon>
        <taxon>Galliformes</taxon>
        <taxon>Phasianidae</taxon>
        <taxon>Phasianinae</taxon>
        <taxon>Gallus</taxon>
    </lineage>
</organism>
<dbReference type="Proteomes" id="UP000000539">
    <property type="component" value="Chromosome 2"/>
</dbReference>